<dbReference type="PANTHER" id="PTHR46042">
    <property type="entry name" value="DIPHTHINE METHYLTRANSFERASE"/>
    <property type="match status" value="1"/>
</dbReference>
<evidence type="ECO:0000256" key="7">
    <source>
        <dbReference type="ARBA" id="ARBA00047551"/>
    </source>
</evidence>
<gene>
    <name evidence="9" type="ORF">GGI25_005972</name>
</gene>
<dbReference type="PANTHER" id="PTHR46042:SF1">
    <property type="entry name" value="DIPHTHINE METHYLTRANSFERASE"/>
    <property type="match status" value="1"/>
</dbReference>
<protein>
    <recommendedName>
        <fullName evidence="6">methylated diphthine methylhydrolase</fullName>
        <ecNumber evidence="6">3.1.1.97</ecNumber>
    </recommendedName>
</protein>
<evidence type="ECO:0000256" key="8">
    <source>
        <dbReference type="PROSITE-ProRule" id="PRU00221"/>
    </source>
</evidence>
<evidence type="ECO:0000256" key="1">
    <source>
        <dbReference type="ARBA" id="ARBA00005156"/>
    </source>
</evidence>
<dbReference type="EC" id="3.1.1.97" evidence="6"/>
<keyword evidence="2 8" id="KW-0853">WD repeat</keyword>
<dbReference type="EMBL" id="JANBTW010000135">
    <property type="protein sequence ID" value="KAJ2669999.1"/>
    <property type="molecule type" value="Genomic_DNA"/>
</dbReference>
<comment type="similarity">
    <text evidence="5">Belongs to the DPH7 family.</text>
</comment>
<dbReference type="InterPro" id="IPR019775">
    <property type="entry name" value="WD40_repeat_CS"/>
</dbReference>
<dbReference type="Gene3D" id="2.130.10.10">
    <property type="entry name" value="YVTN repeat-like/Quinoprotein amine dehydrogenase"/>
    <property type="match status" value="1"/>
</dbReference>
<dbReference type="GO" id="GO:0061685">
    <property type="term" value="F:diphthine methylesterase activity"/>
    <property type="evidence" value="ECO:0007669"/>
    <property type="project" value="UniProtKB-EC"/>
</dbReference>
<dbReference type="Proteomes" id="UP001151518">
    <property type="component" value="Unassembled WGS sequence"/>
</dbReference>
<dbReference type="InterPro" id="IPR015943">
    <property type="entry name" value="WD40/YVTN_repeat-like_dom_sf"/>
</dbReference>
<evidence type="ECO:0000256" key="6">
    <source>
        <dbReference type="ARBA" id="ARBA00039131"/>
    </source>
</evidence>
<evidence type="ECO:0000313" key="10">
    <source>
        <dbReference type="Proteomes" id="UP001151518"/>
    </source>
</evidence>
<comment type="catalytic activity">
    <reaction evidence="7">
        <text>diphthine methyl ester-[translation elongation factor 2] + H2O = diphthine-[translation elongation factor 2] + methanol + H(+)</text>
        <dbReference type="Rhea" id="RHEA:42656"/>
        <dbReference type="Rhea" id="RHEA-COMP:10172"/>
        <dbReference type="Rhea" id="RHEA-COMP:10173"/>
        <dbReference type="ChEBI" id="CHEBI:15377"/>
        <dbReference type="ChEBI" id="CHEBI:15378"/>
        <dbReference type="ChEBI" id="CHEBI:17790"/>
        <dbReference type="ChEBI" id="CHEBI:79005"/>
        <dbReference type="ChEBI" id="CHEBI:82696"/>
        <dbReference type="EC" id="3.1.1.97"/>
    </reaction>
</comment>
<dbReference type="OrthoDB" id="1930760at2759"/>
<proteinExistence type="inferred from homology"/>
<dbReference type="GO" id="GO:0005737">
    <property type="term" value="C:cytoplasm"/>
    <property type="evidence" value="ECO:0007669"/>
    <property type="project" value="TreeGrafter"/>
</dbReference>
<dbReference type="InterPro" id="IPR052415">
    <property type="entry name" value="Diphthine_MTase"/>
</dbReference>
<evidence type="ECO:0000256" key="5">
    <source>
        <dbReference type="ARBA" id="ARBA00038092"/>
    </source>
</evidence>
<comment type="caution">
    <text evidence="9">The sequence shown here is derived from an EMBL/GenBank/DDBJ whole genome shotgun (WGS) entry which is preliminary data.</text>
</comment>
<keyword evidence="3" id="KW-0677">Repeat</keyword>
<dbReference type="InterPro" id="IPR001680">
    <property type="entry name" value="WD40_rpt"/>
</dbReference>
<dbReference type="Pfam" id="PF00400">
    <property type="entry name" value="WD40"/>
    <property type="match status" value="1"/>
</dbReference>
<dbReference type="GO" id="GO:0017183">
    <property type="term" value="P:protein histidyl modification to diphthamide"/>
    <property type="evidence" value="ECO:0007669"/>
    <property type="project" value="TreeGrafter"/>
</dbReference>
<reference evidence="9" key="1">
    <citation type="submission" date="2022-07" db="EMBL/GenBank/DDBJ databases">
        <title>Phylogenomic reconstructions and comparative analyses of Kickxellomycotina fungi.</title>
        <authorList>
            <person name="Reynolds N.K."/>
            <person name="Stajich J.E."/>
            <person name="Barry K."/>
            <person name="Grigoriev I.V."/>
            <person name="Crous P."/>
            <person name="Smith M.E."/>
        </authorList>
    </citation>
    <scope>NUCLEOTIDE SEQUENCE</scope>
    <source>
        <strain evidence="9">NRRL 3115</strain>
    </source>
</reference>
<dbReference type="AlphaFoldDB" id="A0A9W8KV97"/>
<evidence type="ECO:0000313" key="9">
    <source>
        <dbReference type="EMBL" id="KAJ2669999.1"/>
    </source>
</evidence>
<feature type="repeat" description="WD" evidence="8">
    <location>
        <begin position="234"/>
        <end position="276"/>
    </location>
</feature>
<dbReference type="PROSITE" id="PS00678">
    <property type="entry name" value="WD_REPEATS_1"/>
    <property type="match status" value="1"/>
</dbReference>
<dbReference type="SMART" id="SM00320">
    <property type="entry name" value="WD40"/>
    <property type="match status" value="4"/>
</dbReference>
<comment type="pathway">
    <text evidence="1">Protein modification; peptidyl-diphthamide biosynthesis.</text>
</comment>
<evidence type="ECO:0000256" key="2">
    <source>
        <dbReference type="ARBA" id="ARBA00022574"/>
    </source>
</evidence>
<organism evidence="9 10">
    <name type="scientific">Coemansia spiralis</name>
    <dbReference type="NCBI Taxonomy" id="417178"/>
    <lineage>
        <taxon>Eukaryota</taxon>
        <taxon>Fungi</taxon>
        <taxon>Fungi incertae sedis</taxon>
        <taxon>Zoopagomycota</taxon>
        <taxon>Kickxellomycotina</taxon>
        <taxon>Kickxellomycetes</taxon>
        <taxon>Kickxellales</taxon>
        <taxon>Kickxellaceae</taxon>
        <taxon>Coemansia</taxon>
    </lineage>
</organism>
<evidence type="ECO:0000256" key="4">
    <source>
        <dbReference type="ARBA" id="ARBA00022801"/>
    </source>
</evidence>
<dbReference type="PROSITE" id="PS50082">
    <property type="entry name" value="WD_REPEATS_2"/>
    <property type="match status" value="1"/>
</dbReference>
<evidence type="ECO:0000256" key="3">
    <source>
        <dbReference type="ARBA" id="ARBA00022737"/>
    </source>
</evidence>
<dbReference type="SUPFAM" id="SSF50978">
    <property type="entry name" value="WD40 repeat-like"/>
    <property type="match status" value="1"/>
</dbReference>
<keyword evidence="4" id="KW-0378">Hydrolase</keyword>
<dbReference type="InterPro" id="IPR036322">
    <property type="entry name" value="WD40_repeat_dom_sf"/>
</dbReference>
<accession>A0A9W8KV97</accession>
<name>A0A9W8KV97_9FUNG</name>
<sequence>MDPKSLASFEPEYSADCLEFSPFDPTQRFLVGTYQLLENRSSASSKGAKRIGHIHICDAISNSDGSSMQIIERQRIDTSAIFDIKWSYNRVASKSLVGVACATGELSIYATNLDANADVEVDDTEFLTHLCTAQDTNDIESMTMCCSLDWSNRLETSEEPSIVTSQSDGSVKLLKFAESRIETDARWQAHDLEAWITSFDYWNPSVVFSGGDDARFKGWDMRMDPRGSMPMFNSKHHQAGVCSIHSNFHRQYMLATGSYDENVFIWDTRSMRRPLVEHNVGGGVWRLKWHPQKPTQLLVAAMYNGFHVLDVSIDGITSLARVPLPKPADGAAVPASINLQSSFMKHKSIAYGADWCQTQNNGETDWLVGTCSFYDHIVYLWRQK</sequence>